<evidence type="ECO:0000313" key="2">
    <source>
        <dbReference type="Proteomes" id="UP000013966"/>
    </source>
</evidence>
<proteinExistence type="predicted"/>
<dbReference type="AlphaFoldDB" id="R4X533"/>
<geneLocation type="plasmid" evidence="1 2">
    <name>p1</name>
</geneLocation>
<evidence type="ECO:0000313" key="1">
    <source>
        <dbReference type="EMBL" id="BAN27862.1"/>
    </source>
</evidence>
<reference evidence="1 2" key="1">
    <citation type="journal article" date="2013" name="Genome Announc.">
        <title>Complete Genome Sequence of Burkholderia sp. Strain RPE64, Bacterial Symbiont of the Bean Bug Riptortus pedestris.</title>
        <authorList>
            <person name="Shibata T.F."/>
            <person name="Maeda T."/>
            <person name="Nikoh N."/>
            <person name="Yamaguchi K."/>
            <person name="Oshima K."/>
            <person name="Hattori M."/>
            <person name="Nishiyama T."/>
            <person name="Hasebe M."/>
            <person name="Fukatsu T."/>
            <person name="Kikuchi Y."/>
            <person name="Shigenobu S."/>
        </authorList>
    </citation>
    <scope>NUCLEOTIDE SEQUENCE [LARGE SCALE GENOMIC DNA]</scope>
    <source>
        <plasmid evidence="1 2">p1</plasmid>
    </source>
</reference>
<dbReference type="Proteomes" id="UP000013966">
    <property type="component" value="Plasmid p1"/>
</dbReference>
<protein>
    <submittedName>
        <fullName evidence="1">Uncharacterized protein</fullName>
    </submittedName>
</protein>
<dbReference type="EMBL" id="AP013061">
    <property type="protein sequence ID" value="BAN27862.1"/>
    <property type="molecule type" value="Genomic_DNA"/>
</dbReference>
<gene>
    <name evidence="1" type="ORF">BRPE64_DCDS09260</name>
</gene>
<keyword evidence="2" id="KW-1185">Reference proteome</keyword>
<accession>R4X533</accession>
<sequence length="48" mass="5755">MSRPSSGSRKYRWKRVNRSIFSHICVRKIPSKRRFFGLPSRLKLTTMT</sequence>
<keyword evidence="1" id="KW-0614">Plasmid</keyword>
<reference evidence="1 2" key="2">
    <citation type="journal article" date="2018" name="Int. J. Syst. Evol. Microbiol.">
        <title>Burkholderia insecticola sp. nov., a gut symbiotic bacterium of the bean bug Riptortus pedestris.</title>
        <authorList>
            <person name="Takeshita K."/>
            <person name="Tamaki H."/>
            <person name="Ohbayashi T."/>
            <person name="Meng X.-Y."/>
            <person name="Sone T."/>
            <person name="Mitani Y."/>
            <person name="Peeters C."/>
            <person name="Kikuchi Y."/>
            <person name="Vandamme P."/>
        </authorList>
    </citation>
    <scope>NUCLEOTIDE SEQUENCE [LARGE SCALE GENOMIC DNA]</scope>
    <source>
        <strain evidence="1">RPE64</strain>
        <plasmid evidence="1 2">p1</plasmid>
    </source>
</reference>
<dbReference type="KEGG" id="buo:BRPE64_DCDS09260"/>
<organism evidence="1 2">
    <name type="scientific">Caballeronia insecticola</name>
    <dbReference type="NCBI Taxonomy" id="758793"/>
    <lineage>
        <taxon>Bacteria</taxon>
        <taxon>Pseudomonadati</taxon>
        <taxon>Pseudomonadota</taxon>
        <taxon>Betaproteobacteria</taxon>
        <taxon>Burkholderiales</taxon>
        <taxon>Burkholderiaceae</taxon>
        <taxon>Caballeronia</taxon>
    </lineage>
</organism>
<dbReference type="HOGENOM" id="CLU_3150376_0_0_4"/>
<name>R4X533_9BURK</name>
<dbReference type="PATRIC" id="fig|758793.3.peg.6069"/>